<evidence type="ECO:0000313" key="6">
    <source>
        <dbReference type="EMBL" id="KAH9841149.1"/>
    </source>
</evidence>
<reference evidence="6 7" key="1">
    <citation type="journal article" date="2021" name="Environ. Microbiol.">
        <title>Gene family expansions and transcriptome signatures uncover fungal adaptations to wood decay.</title>
        <authorList>
            <person name="Hage H."/>
            <person name="Miyauchi S."/>
            <person name="Viragh M."/>
            <person name="Drula E."/>
            <person name="Min B."/>
            <person name="Chaduli D."/>
            <person name="Navarro D."/>
            <person name="Favel A."/>
            <person name="Norest M."/>
            <person name="Lesage-Meessen L."/>
            <person name="Balint B."/>
            <person name="Merenyi Z."/>
            <person name="de Eugenio L."/>
            <person name="Morin E."/>
            <person name="Martinez A.T."/>
            <person name="Baldrian P."/>
            <person name="Stursova M."/>
            <person name="Martinez M.J."/>
            <person name="Novotny C."/>
            <person name="Magnuson J.K."/>
            <person name="Spatafora J.W."/>
            <person name="Maurice S."/>
            <person name="Pangilinan J."/>
            <person name="Andreopoulos W."/>
            <person name="LaButti K."/>
            <person name="Hundley H."/>
            <person name="Na H."/>
            <person name="Kuo A."/>
            <person name="Barry K."/>
            <person name="Lipzen A."/>
            <person name="Henrissat B."/>
            <person name="Riley R."/>
            <person name="Ahrendt S."/>
            <person name="Nagy L.G."/>
            <person name="Grigoriev I.V."/>
            <person name="Martin F."/>
            <person name="Rosso M.N."/>
        </authorList>
    </citation>
    <scope>NUCLEOTIDE SEQUENCE [LARGE SCALE GENOMIC DNA]</scope>
    <source>
        <strain evidence="6 7">CIRM-BRFM 1785</strain>
    </source>
</reference>
<keyword evidence="2 3" id="KW-0067">ATP-binding</keyword>
<evidence type="ECO:0000256" key="1">
    <source>
        <dbReference type="ARBA" id="ARBA00022741"/>
    </source>
</evidence>
<feature type="compositionally biased region" description="Low complexity" evidence="4">
    <location>
        <begin position="1140"/>
        <end position="1156"/>
    </location>
</feature>
<dbReference type="SUPFAM" id="SSF56104">
    <property type="entry name" value="SAICAR synthase-like"/>
    <property type="match status" value="1"/>
</dbReference>
<accession>A0ABQ8KT93</accession>
<dbReference type="InterPro" id="IPR027484">
    <property type="entry name" value="PInositol-4-P-5-kinase_N"/>
</dbReference>
<evidence type="ECO:0000256" key="4">
    <source>
        <dbReference type="SAM" id="MobiDB-lite"/>
    </source>
</evidence>
<feature type="region of interest" description="Disordered" evidence="4">
    <location>
        <begin position="700"/>
        <end position="725"/>
    </location>
</feature>
<feature type="region of interest" description="Disordered" evidence="4">
    <location>
        <begin position="1049"/>
        <end position="1080"/>
    </location>
</feature>
<feature type="region of interest" description="Disordered" evidence="4">
    <location>
        <begin position="1140"/>
        <end position="1175"/>
    </location>
</feature>
<organism evidence="6 7">
    <name type="scientific">Rhodofomes roseus</name>
    <dbReference type="NCBI Taxonomy" id="34475"/>
    <lineage>
        <taxon>Eukaryota</taxon>
        <taxon>Fungi</taxon>
        <taxon>Dikarya</taxon>
        <taxon>Basidiomycota</taxon>
        <taxon>Agaricomycotina</taxon>
        <taxon>Agaricomycetes</taxon>
        <taxon>Polyporales</taxon>
        <taxon>Rhodofomes</taxon>
    </lineage>
</organism>
<evidence type="ECO:0000313" key="7">
    <source>
        <dbReference type="Proteomes" id="UP000814176"/>
    </source>
</evidence>
<evidence type="ECO:0000256" key="3">
    <source>
        <dbReference type="PROSITE-ProRule" id="PRU00781"/>
    </source>
</evidence>
<feature type="compositionally biased region" description="Polar residues" evidence="4">
    <location>
        <begin position="785"/>
        <end position="800"/>
    </location>
</feature>
<dbReference type="Gene3D" id="3.30.800.10">
    <property type="entry name" value="Phosphatidylinositol Phosphate Kinase II Beta"/>
    <property type="match status" value="1"/>
</dbReference>
<keyword evidence="3" id="KW-0808">Transferase</keyword>
<dbReference type="Proteomes" id="UP000814176">
    <property type="component" value="Unassembled WGS sequence"/>
</dbReference>
<dbReference type="Pfam" id="PF01504">
    <property type="entry name" value="PIP5K"/>
    <property type="match status" value="1"/>
</dbReference>
<feature type="region of interest" description="Disordered" evidence="4">
    <location>
        <begin position="78"/>
        <end position="140"/>
    </location>
</feature>
<dbReference type="RefSeq" id="XP_047782615.1">
    <property type="nucleotide sequence ID" value="XM_047918568.1"/>
</dbReference>
<dbReference type="InterPro" id="IPR044769">
    <property type="entry name" value="PIKfyve_PIPKc"/>
</dbReference>
<dbReference type="GeneID" id="71999300"/>
<dbReference type="InterPro" id="IPR002498">
    <property type="entry name" value="PInositol-4-P-4/5-kinase_core"/>
</dbReference>
<dbReference type="CDD" id="cd17300">
    <property type="entry name" value="PIPKc_PIKfyve"/>
    <property type="match status" value="1"/>
</dbReference>
<evidence type="ECO:0000256" key="2">
    <source>
        <dbReference type="ARBA" id="ARBA00022840"/>
    </source>
</evidence>
<keyword evidence="1 3" id="KW-0547">Nucleotide-binding</keyword>
<comment type="caution">
    <text evidence="6">The sequence shown here is derived from an EMBL/GenBank/DDBJ whole genome shotgun (WGS) entry which is preliminary data.</text>
</comment>
<feature type="compositionally biased region" description="Pro residues" evidence="4">
    <location>
        <begin position="974"/>
        <end position="984"/>
    </location>
</feature>
<dbReference type="EMBL" id="JADCUA010000004">
    <property type="protein sequence ID" value="KAH9841149.1"/>
    <property type="molecule type" value="Genomic_DNA"/>
</dbReference>
<feature type="region of interest" description="Disordered" evidence="4">
    <location>
        <begin position="969"/>
        <end position="989"/>
    </location>
</feature>
<dbReference type="PROSITE" id="PS51455">
    <property type="entry name" value="PIPK"/>
    <property type="match status" value="1"/>
</dbReference>
<evidence type="ECO:0000259" key="5">
    <source>
        <dbReference type="PROSITE" id="PS51455"/>
    </source>
</evidence>
<feature type="compositionally biased region" description="Low complexity" evidence="4">
    <location>
        <begin position="809"/>
        <end position="844"/>
    </location>
</feature>
<gene>
    <name evidence="6" type="ORF">C8Q71DRAFT_441029</name>
</gene>
<protein>
    <recommendedName>
        <fullName evidence="5">PIPK domain-containing protein</fullName>
    </recommendedName>
</protein>
<name>A0ABQ8KT93_9APHY</name>
<dbReference type="PANTHER" id="PTHR45748">
    <property type="entry name" value="1-PHOSPHATIDYLINOSITOL 3-PHOSPHATE 5-KINASE-RELATED"/>
    <property type="match status" value="1"/>
</dbReference>
<feature type="compositionally biased region" description="Low complexity" evidence="4">
    <location>
        <begin position="1056"/>
        <end position="1075"/>
    </location>
</feature>
<feature type="domain" description="PIPK" evidence="5">
    <location>
        <begin position="1195"/>
        <end position="1516"/>
    </location>
</feature>
<feature type="compositionally biased region" description="Basic and acidic residues" evidence="4">
    <location>
        <begin position="84"/>
        <end position="112"/>
    </location>
</feature>
<feature type="region of interest" description="Disordered" evidence="4">
    <location>
        <begin position="782"/>
        <end position="847"/>
    </location>
</feature>
<keyword evidence="3" id="KW-0418">Kinase</keyword>
<dbReference type="Gene3D" id="3.30.810.10">
    <property type="entry name" value="2-Layer Sandwich"/>
    <property type="match status" value="1"/>
</dbReference>
<sequence>MNQVEKPLPAVPTRSTAISSTLTTDARAHLQRFILHALEEENVATDRENWANALRGVALQLGLNISRGGWLAGFKRMRRKASQRRKEEEARLQREKVERDRAREQEEREARNKTLPKTPKAREEQDQSASDPGSSRHARSVALQQLQELVATHTMPPRPRPSTKHLLLTVEAFGAPPKRTSEDLEYDIIPYGVGCIFLANTYALPDDVDGHEHILYGLAEWDVELYDAADKDCIQIVGGTFTFKGVTNAQQHASLVKVLRLSIFLYLSLLLEQHLLSNSHVELHSHKSLLPTTVIGTEGEPSTPTEDRIRPKRESTLAVAGGIWSFFSKKTENLVHRVASVGPSVVRRGSLELPLTRSLSTRGSFDGTSPRPRRFSFISTSSSGALRSDADRTRQQPFLDTLRNVEARKGLLSTSPDLVFQAPSVLVSLADKEKEDPLRRLNGEERAALTSLLGWEGKDALGRGMVGTAGFVRQQGISLLYSAHVPLPLVSSSQPPTPSGSVPTSSVITVPHRFTSCGNRRKWTTYRYYERGDRPDETLGETIARLCSMAEEQCTEPGCQFLRGDHDLQWIHAGVRIVATIGLPANADDKPKEDAISIWQACAVCGEETARQQMHDGTYLFSFGKYLELLIYSPALCGVTPRLCAHTALPPKSKDAPLPSTRLNILRKFSCRSRTVTFSLTTVEDIFELKVPRLQIIRRRQSEKGADKDTASAPASPSKVTSSDDDRHILRKEIMRWWQGLAEHIDKLEENFIGEGDTVRVKALPRLPSDDDAYDVMDEAGQATPKASLSRLPSSASTPTVAVAREDSSTSTDSTMSTKTITPAQPSAASSDSVITTSSKSQSVRSEGDEMQLLTGLRHSFQRQEQNLYAELSRTPTTSLNNVRRSFLAASRGASRRLSAWEAKHSPSIPKQMRRRLGLPSMVEPEWWQSGYHAVPGGNVIVKEDDWGSIIAFTLSSADYQRELASMSTVTPRPALPTAPPPTPLETRSSFFAPGSSLKRFLASTTSLPDPDLDDAGWHEPETYSAVICRKEHPKDPTALLSIRDVLRHKPGMENPGSSSPRASSSSGTKSPAAARAKPAVELSMQAADGHVSGINEDVGKLLHDLDANTSVVQTWRTSGSSDSSASGFVETNIRRGKSDSIISTSSDATTTSTESGGAGRSLSPPLLPPKDASMSTDSLARFRTQGEPSTPGSTPSSFIPSITNTLTSAMKYMLNTGDAHRSAPAAPHHGLLSTDSPAIDERPHIKYDWTIGKRLKFSCTVYYARQFDSLRRRCGIEDTFLKSLMRSANWAADGGKSKSNFWKTSDDQFIIKTLVNAWNVADLQVLIDLGPSYFRYMDSTATKPSVLAKLLGFYTIEIRNLETGTVQARADLLVMENLFYAQKISKTFDLKGIQGRKVKASNTASKTLFDGEWIEDQRRTLTLVHPHSKVLFQEAVKADCDFLARTNIMDYSLLLGIDEERKRIACGLVDTIGSYTFAKTLEYKAKQNLNAGKEVTVVPPHEYQERFVNAMDEYFLACPDKWSRPLDDTRVPHSHLDLPSVL</sequence>
<proteinExistence type="predicted"/>
<dbReference type="InterPro" id="IPR027483">
    <property type="entry name" value="PInositol-4-P-4/5-kinase_C_sf"/>
</dbReference>
<keyword evidence="7" id="KW-1185">Reference proteome</keyword>
<dbReference type="PANTHER" id="PTHR45748:SF7">
    <property type="entry name" value="1-PHOSPHATIDYLINOSITOL 3-PHOSPHATE 5-KINASE-RELATED"/>
    <property type="match status" value="1"/>
</dbReference>
<dbReference type="SMART" id="SM00330">
    <property type="entry name" value="PIPKc"/>
    <property type="match status" value="1"/>
</dbReference>
<feature type="compositionally biased region" description="Basic and acidic residues" evidence="4">
    <location>
        <begin position="700"/>
        <end position="710"/>
    </location>
</feature>